<name>A0A433TMF8_ELYCH</name>
<organism evidence="2 3">
    <name type="scientific">Elysia chlorotica</name>
    <name type="common">Eastern emerald elysia</name>
    <name type="synonym">Sea slug</name>
    <dbReference type="NCBI Taxonomy" id="188477"/>
    <lineage>
        <taxon>Eukaryota</taxon>
        <taxon>Metazoa</taxon>
        <taxon>Spiralia</taxon>
        <taxon>Lophotrochozoa</taxon>
        <taxon>Mollusca</taxon>
        <taxon>Gastropoda</taxon>
        <taxon>Heterobranchia</taxon>
        <taxon>Euthyneura</taxon>
        <taxon>Panpulmonata</taxon>
        <taxon>Sacoglossa</taxon>
        <taxon>Placobranchoidea</taxon>
        <taxon>Plakobranchidae</taxon>
        <taxon>Elysia</taxon>
    </lineage>
</organism>
<dbReference type="PANTHER" id="PTHR32385:SF15">
    <property type="entry name" value="INOSITOL PHOSPHOCERAMIDE MANNOSYLTRANSFERASE 1"/>
    <property type="match status" value="1"/>
</dbReference>
<dbReference type="Proteomes" id="UP000271974">
    <property type="component" value="Unassembled WGS sequence"/>
</dbReference>
<keyword evidence="3" id="KW-1185">Reference proteome</keyword>
<dbReference type="AlphaFoldDB" id="A0A433TMF8"/>
<dbReference type="Gene3D" id="3.90.550.20">
    <property type="match status" value="1"/>
</dbReference>
<protein>
    <submittedName>
        <fullName evidence="2">Uncharacterized protein</fullName>
    </submittedName>
</protein>
<keyword evidence="1" id="KW-0808">Transferase</keyword>
<evidence type="ECO:0000313" key="3">
    <source>
        <dbReference type="Proteomes" id="UP000271974"/>
    </source>
</evidence>
<dbReference type="SUPFAM" id="SSF53448">
    <property type="entry name" value="Nucleotide-diphospho-sugar transferases"/>
    <property type="match status" value="1"/>
</dbReference>
<evidence type="ECO:0000313" key="2">
    <source>
        <dbReference type="EMBL" id="RUS82752.1"/>
    </source>
</evidence>
<dbReference type="GO" id="GO:0016020">
    <property type="term" value="C:membrane"/>
    <property type="evidence" value="ECO:0007669"/>
    <property type="project" value="GOC"/>
</dbReference>
<dbReference type="EMBL" id="RQTK01000273">
    <property type="protein sequence ID" value="RUS82752.1"/>
    <property type="molecule type" value="Genomic_DNA"/>
</dbReference>
<dbReference type="InterPro" id="IPR029044">
    <property type="entry name" value="Nucleotide-diphossugar_trans"/>
</dbReference>
<comment type="caution">
    <text evidence="2">The sequence shown here is derived from an EMBL/GenBank/DDBJ whole genome shotgun (WGS) entry which is preliminary data.</text>
</comment>
<dbReference type="Pfam" id="PF04488">
    <property type="entry name" value="Gly_transf_sug"/>
    <property type="match status" value="1"/>
</dbReference>
<dbReference type="PANTHER" id="PTHR32385">
    <property type="entry name" value="MANNOSYL PHOSPHORYLINOSITOL CERAMIDE SYNTHASE"/>
    <property type="match status" value="1"/>
</dbReference>
<sequence length="340" mass="40280">MSRFHFSHKKKALKAVLFFFLFLLLFYIVLKYENMNERSFAQLDIEIPINFVPVRVTKIEDLPTSGHSKIPKRIHQTWKSTNIPHQFYRWVKTWSEHHPDWEYWLWTDESARKLISERHPSLLSTFDDYDLPVKKADALRYVVLYEYGGIYADLDMEALTSLEPLALKYLCFIGQEPYEHPILDSNFQGLVINALIGCKPHHPFFKMLIDNLPSYSTMWHVLDSTGPHFMTSLYRKYSKSPQFNEHSVYITPSEYFYPTMDPSKVSYFFYKCKDVSKLSKLQKNACRNLKYKNLPQNLFDSKKIAFANHNWYHTYLSFRPIASNEGIPIDNIVSNVLIYH</sequence>
<dbReference type="InterPro" id="IPR051706">
    <property type="entry name" value="Glycosyltransferase_domain"/>
</dbReference>
<proteinExistence type="predicted"/>
<dbReference type="GO" id="GO:0000030">
    <property type="term" value="F:mannosyltransferase activity"/>
    <property type="evidence" value="ECO:0007669"/>
    <property type="project" value="TreeGrafter"/>
</dbReference>
<dbReference type="GO" id="GO:0051999">
    <property type="term" value="P:mannosyl-inositol phosphorylceramide biosynthetic process"/>
    <property type="evidence" value="ECO:0007669"/>
    <property type="project" value="TreeGrafter"/>
</dbReference>
<dbReference type="InterPro" id="IPR007577">
    <property type="entry name" value="GlycoTrfase_DXD_sugar-bd_CS"/>
</dbReference>
<gene>
    <name evidence="2" type="ORF">EGW08_009490</name>
</gene>
<evidence type="ECO:0000256" key="1">
    <source>
        <dbReference type="ARBA" id="ARBA00022679"/>
    </source>
</evidence>
<accession>A0A433TMF8</accession>
<reference evidence="2 3" key="1">
    <citation type="submission" date="2019-01" db="EMBL/GenBank/DDBJ databases">
        <title>A draft genome assembly of the solar-powered sea slug Elysia chlorotica.</title>
        <authorList>
            <person name="Cai H."/>
            <person name="Li Q."/>
            <person name="Fang X."/>
            <person name="Li J."/>
            <person name="Curtis N.E."/>
            <person name="Altenburger A."/>
            <person name="Shibata T."/>
            <person name="Feng M."/>
            <person name="Maeda T."/>
            <person name="Schwartz J.A."/>
            <person name="Shigenobu S."/>
            <person name="Lundholm N."/>
            <person name="Nishiyama T."/>
            <person name="Yang H."/>
            <person name="Hasebe M."/>
            <person name="Li S."/>
            <person name="Pierce S.K."/>
            <person name="Wang J."/>
        </authorList>
    </citation>
    <scope>NUCLEOTIDE SEQUENCE [LARGE SCALE GENOMIC DNA]</scope>
    <source>
        <strain evidence="2">EC2010</strain>
        <tissue evidence="2">Whole organism of an adult</tissue>
    </source>
</reference>
<dbReference type="OrthoDB" id="9997758at2759"/>